<dbReference type="Proteomes" id="UP000586042">
    <property type="component" value="Unassembled WGS sequence"/>
</dbReference>
<dbReference type="EMBL" id="JABWGN010000009">
    <property type="protein sequence ID" value="NUW34550.1"/>
    <property type="molecule type" value="Genomic_DNA"/>
</dbReference>
<dbReference type="GO" id="GO:0031177">
    <property type="term" value="F:phosphopantetheine binding"/>
    <property type="evidence" value="ECO:0007669"/>
    <property type="project" value="TreeGrafter"/>
</dbReference>
<evidence type="ECO:0000259" key="2">
    <source>
        <dbReference type="Pfam" id="PF13193"/>
    </source>
</evidence>
<dbReference type="RefSeq" id="WP_175591990.1">
    <property type="nucleotide sequence ID" value="NZ_JABWGN010000009.1"/>
</dbReference>
<dbReference type="PANTHER" id="PTHR45527:SF1">
    <property type="entry name" value="FATTY ACID SYNTHASE"/>
    <property type="match status" value="1"/>
</dbReference>
<dbReference type="InterPro" id="IPR045851">
    <property type="entry name" value="AMP-bd_C_sf"/>
</dbReference>
<sequence>MSTGTEELLHDLLDQAAARTPHRPAVSDDGLSWTFAELRDWSVRFARWLSLKGVRPGDRVVVRAPNSPYLAASVFGVSRVGAVFVPISPAVSAYQFGHIVKDADPALVLDEGHMHTPWTEFAASWAKAGPAPEGKATTGGHAKSLALLMYTSGSTAMPKGVACQHDQVLYAVKAIAERLSYTSTDVIFLALPMSFDYGLYQLFLSVVASAQLSIGTVGDTAGLLPGIRRSGATIVPVVPTLAVLLVRMAARRGVSGCRVRLFTNTGARLGTPLARQLRESFPGAAVTQMFGITECKRVSIGLPDEDLIREGSLGTALRGTIIRVLDDRGLPVKAGVEGQIAVVGPHVMRGYWRAPDLTNERFVKDPVSGERMLLTGDYGLLDLSGNLYFRGRRDDIFKRRGMRVSASEIEAAAEEVSGVARAALVREGERLYLAVTGSISPSALLEELTRRLEPAKRPDACVIVPELELTTNGKVDRAAVARRILSQSGASPVGDGHA</sequence>
<dbReference type="InterPro" id="IPR042099">
    <property type="entry name" value="ANL_N_sf"/>
</dbReference>
<dbReference type="AlphaFoldDB" id="A0A7Y6M5G6"/>
<dbReference type="GO" id="GO:0043041">
    <property type="term" value="P:amino acid activation for nonribosomal peptide biosynthetic process"/>
    <property type="evidence" value="ECO:0007669"/>
    <property type="project" value="TreeGrafter"/>
</dbReference>
<dbReference type="Gene3D" id="3.40.50.12780">
    <property type="entry name" value="N-terminal domain of ligase-like"/>
    <property type="match status" value="1"/>
</dbReference>
<gene>
    <name evidence="3" type="ORF">HTZ77_24370</name>
</gene>
<organism evidence="3 4">
    <name type="scientific">Nonomuraea montanisoli</name>
    <dbReference type="NCBI Taxonomy" id="2741721"/>
    <lineage>
        <taxon>Bacteria</taxon>
        <taxon>Bacillati</taxon>
        <taxon>Actinomycetota</taxon>
        <taxon>Actinomycetes</taxon>
        <taxon>Streptosporangiales</taxon>
        <taxon>Streptosporangiaceae</taxon>
        <taxon>Nonomuraea</taxon>
    </lineage>
</organism>
<evidence type="ECO:0000313" key="3">
    <source>
        <dbReference type="EMBL" id="NUW34550.1"/>
    </source>
</evidence>
<dbReference type="InterPro" id="IPR000873">
    <property type="entry name" value="AMP-dep_synth/lig_dom"/>
</dbReference>
<comment type="caution">
    <text evidence="3">The sequence shown here is derived from an EMBL/GenBank/DDBJ whole genome shotgun (WGS) entry which is preliminary data.</text>
</comment>
<protein>
    <submittedName>
        <fullName evidence="3">AMP-binding protein</fullName>
    </submittedName>
</protein>
<accession>A0A7Y6M5G6</accession>
<name>A0A7Y6M5G6_9ACTN</name>
<feature type="domain" description="AMP-binding enzyme C-terminal" evidence="2">
    <location>
        <begin position="408"/>
        <end position="474"/>
    </location>
</feature>
<dbReference type="Pfam" id="PF00501">
    <property type="entry name" value="AMP-binding"/>
    <property type="match status" value="1"/>
</dbReference>
<dbReference type="GO" id="GO:0044550">
    <property type="term" value="P:secondary metabolite biosynthetic process"/>
    <property type="evidence" value="ECO:0007669"/>
    <property type="project" value="TreeGrafter"/>
</dbReference>
<reference evidence="3 4" key="1">
    <citation type="submission" date="2020-06" db="EMBL/GenBank/DDBJ databases">
        <title>Nonomuraea sp. SMC257, a novel actinomycete isolated from soil.</title>
        <authorList>
            <person name="Chanama M."/>
        </authorList>
    </citation>
    <scope>NUCLEOTIDE SEQUENCE [LARGE SCALE GENOMIC DNA]</scope>
    <source>
        <strain evidence="3 4">SMC257</strain>
    </source>
</reference>
<dbReference type="InterPro" id="IPR025110">
    <property type="entry name" value="AMP-bd_C"/>
</dbReference>
<dbReference type="Pfam" id="PF13193">
    <property type="entry name" value="AMP-binding_C"/>
    <property type="match status" value="1"/>
</dbReference>
<keyword evidence="4" id="KW-1185">Reference proteome</keyword>
<dbReference type="PANTHER" id="PTHR45527">
    <property type="entry name" value="NONRIBOSOMAL PEPTIDE SYNTHETASE"/>
    <property type="match status" value="1"/>
</dbReference>
<feature type="domain" description="AMP-dependent synthetase/ligase" evidence="1">
    <location>
        <begin position="14"/>
        <end position="352"/>
    </location>
</feature>
<dbReference type="GO" id="GO:0005737">
    <property type="term" value="C:cytoplasm"/>
    <property type="evidence" value="ECO:0007669"/>
    <property type="project" value="TreeGrafter"/>
</dbReference>
<proteinExistence type="predicted"/>
<dbReference type="SUPFAM" id="SSF56801">
    <property type="entry name" value="Acetyl-CoA synthetase-like"/>
    <property type="match status" value="1"/>
</dbReference>
<evidence type="ECO:0000313" key="4">
    <source>
        <dbReference type="Proteomes" id="UP000586042"/>
    </source>
</evidence>
<dbReference type="Gene3D" id="3.30.300.30">
    <property type="match status" value="1"/>
</dbReference>
<evidence type="ECO:0000259" key="1">
    <source>
        <dbReference type="Pfam" id="PF00501"/>
    </source>
</evidence>